<keyword evidence="1" id="KW-0812">Transmembrane</keyword>
<dbReference type="InterPro" id="IPR049326">
    <property type="entry name" value="Rhodopsin_dom_fungi"/>
</dbReference>
<accession>A0A439DCR3</accession>
<dbReference type="PANTHER" id="PTHR38794">
    <property type="entry name" value="INTEGRAL MEMBRANE PROTEIN"/>
    <property type="match status" value="1"/>
</dbReference>
<feature type="transmembrane region" description="Helical" evidence="1">
    <location>
        <begin position="233"/>
        <end position="254"/>
    </location>
</feature>
<evidence type="ECO:0000259" key="2">
    <source>
        <dbReference type="Pfam" id="PF20684"/>
    </source>
</evidence>
<proteinExistence type="predicted"/>
<keyword evidence="1" id="KW-1133">Transmembrane helix</keyword>
<feature type="transmembrane region" description="Helical" evidence="1">
    <location>
        <begin position="266"/>
        <end position="290"/>
    </location>
</feature>
<keyword evidence="1" id="KW-0472">Membrane</keyword>
<dbReference type="EMBL" id="RYZI01000057">
    <property type="protein sequence ID" value="RWA12217.1"/>
    <property type="molecule type" value="Genomic_DNA"/>
</dbReference>
<feature type="transmembrane region" description="Helical" evidence="1">
    <location>
        <begin position="120"/>
        <end position="147"/>
    </location>
</feature>
<sequence length="349" mass="38564">MPLANLPTRARGIIIKMSVMVFDRRMFTPDQRPVITEKHAGPLLQILTWLFLSFAILSVATQSITRRATMRRFGASDIALFVALALTIGQMATVLCPAGQNIGNASSQLSPADVDGAFKALYSGDMLGIFSLAGVKGSILMALYVITPRAYHRVIIGTTGALIAVWAIAGAFAVAFQCPPPQRWNILNYICIDIRATRTFIIVLNIVTDVILIIIPSIIVVPTKMSWGKRLTILLGFWSRVGVIAASAVQLFYYRRLVFDETLLGNIWRAMIATEVVQVTSIITACIPFLKPFLMSLESGFLRADDMNRRHEGSSGSSRGRKPIKWTSSYIRIKNQQRSDRSTELNNLA</sequence>
<feature type="transmembrane region" description="Helical" evidence="1">
    <location>
        <begin position="46"/>
        <end position="66"/>
    </location>
</feature>
<dbReference type="AlphaFoldDB" id="A0A439DCR3"/>
<dbReference type="Pfam" id="PF20684">
    <property type="entry name" value="Fung_rhodopsin"/>
    <property type="match status" value="1"/>
</dbReference>
<reference evidence="3 4" key="1">
    <citation type="submission" date="2018-12" db="EMBL/GenBank/DDBJ databases">
        <title>Draft genome sequence of Xylaria grammica IHI A82.</title>
        <authorList>
            <person name="Buettner E."/>
            <person name="Kellner H."/>
        </authorList>
    </citation>
    <scope>NUCLEOTIDE SEQUENCE [LARGE SCALE GENOMIC DNA]</scope>
    <source>
        <strain evidence="3 4">IHI A82</strain>
    </source>
</reference>
<name>A0A439DCR3_9PEZI</name>
<evidence type="ECO:0000256" key="1">
    <source>
        <dbReference type="SAM" id="Phobius"/>
    </source>
</evidence>
<dbReference type="PANTHER" id="PTHR38794:SF1">
    <property type="entry name" value="INTEGRAL MEMBRANE PROTEIN"/>
    <property type="match status" value="1"/>
</dbReference>
<feature type="transmembrane region" description="Helical" evidence="1">
    <location>
        <begin position="78"/>
        <end position="100"/>
    </location>
</feature>
<evidence type="ECO:0000313" key="4">
    <source>
        <dbReference type="Proteomes" id="UP000286045"/>
    </source>
</evidence>
<feature type="transmembrane region" description="Helical" evidence="1">
    <location>
        <begin position="154"/>
        <end position="176"/>
    </location>
</feature>
<protein>
    <recommendedName>
        <fullName evidence="2">Rhodopsin domain-containing protein</fullName>
    </recommendedName>
</protein>
<gene>
    <name evidence="3" type="ORF">EKO27_g2899</name>
</gene>
<organism evidence="3 4">
    <name type="scientific">Xylaria grammica</name>
    <dbReference type="NCBI Taxonomy" id="363999"/>
    <lineage>
        <taxon>Eukaryota</taxon>
        <taxon>Fungi</taxon>
        <taxon>Dikarya</taxon>
        <taxon>Ascomycota</taxon>
        <taxon>Pezizomycotina</taxon>
        <taxon>Sordariomycetes</taxon>
        <taxon>Xylariomycetidae</taxon>
        <taxon>Xylariales</taxon>
        <taxon>Xylariaceae</taxon>
        <taxon>Xylaria</taxon>
    </lineage>
</organism>
<comment type="caution">
    <text evidence="3">The sequence shown here is derived from an EMBL/GenBank/DDBJ whole genome shotgun (WGS) entry which is preliminary data.</text>
</comment>
<feature type="transmembrane region" description="Helical" evidence="1">
    <location>
        <begin position="196"/>
        <end position="221"/>
    </location>
</feature>
<evidence type="ECO:0000313" key="3">
    <source>
        <dbReference type="EMBL" id="RWA12217.1"/>
    </source>
</evidence>
<dbReference type="Proteomes" id="UP000286045">
    <property type="component" value="Unassembled WGS sequence"/>
</dbReference>
<feature type="domain" description="Rhodopsin" evidence="2">
    <location>
        <begin position="64"/>
        <end position="294"/>
    </location>
</feature>
<keyword evidence="4" id="KW-1185">Reference proteome</keyword>